<organism evidence="5 6">
    <name type="scientific">Mytilus edulis</name>
    <name type="common">Blue mussel</name>
    <dbReference type="NCBI Taxonomy" id="6550"/>
    <lineage>
        <taxon>Eukaryota</taxon>
        <taxon>Metazoa</taxon>
        <taxon>Spiralia</taxon>
        <taxon>Lophotrochozoa</taxon>
        <taxon>Mollusca</taxon>
        <taxon>Bivalvia</taxon>
        <taxon>Autobranchia</taxon>
        <taxon>Pteriomorphia</taxon>
        <taxon>Mytilida</taxon>
        <taxon>Mytiloidea</taxon>
        <taxon>Mytilidae</taxon>
        <taxon>Mytilinae</taxon>
        <taxon>Mytilus</taxon>
    </lineage>
</organism>
<name>A0A8S3RHC3_MYTED</name>
<dbReference type="EMBL" id="CAJPWZ010001046">
    <property type="protein sequence ID" value="CAG2206412.1"/>
    <property type="molecule type" value="Genomic_DNA"/>
</dbReference>
<sequence>MDFGKQKESEKNIEKRLVLDRLEHNIRKSEEDWEDIEEDCSNHENQNTVGSNFTADETMLIEIKEEVRFENNQDIIYIDSSSDGEILTKTEIVSPECQDEEELYKPEKYECHRCEAFFFTKPMLKRHEELHNKGIIYLAGQSVVPVSWIGRQTTKKKNPTPENREDRRSSQSRHQKRREVTVAISEPTGGCPIEEHLLNDSSRSSSSLNSPFRGTSDTVLSPSAAENQHSIPRDIGHLEYYDGDKRLPILMRECKGVKTREALNFIINEDNLDKENISTIVPTTINQNVSFLVDTKKIGSWKNLLSDDMGTWKTTCVANRFYKWDEKGDLISTPSRQPECFIVYRHQYVNLSSPDLHRIIIRTGTSPEKNDEYRFCPILF</sequence>
<gene>
    <name evidence="5" type="ORF">MEDL_20655</name>
</gene>
<evidence type="ECO:0000256" key="2">
    <source>
        <dbReference type="SAM" id="Coils"/>
    </source>
</evidence>
<evidence type="ECO:0000313" key="5">
    <source>
        <dbReference type="EMBL" id="CAG2206412.1"/>
    </source>
</evidence>
<evidence type="ECO:0000256" key="1">
    <source>
        <dbReference type="PROSITE-ProRule" id="PRU00042"/>
    </source>
</evidence>
<feature type="compositionally biased region" description="Low complexity" evidence="3">
    <location>
        <begin position="199"/>
        <end position="210"/>
    </location>
</feature>
<protein>
    <recommendedName>
        <fullName evidence="4">C2H2-type domain-containing protein</fullName>
    </recommendedName>
</protein>
<dbReference type="PROSITE" id="PS00028">
    <property type="entry name" value="ZINC_FINGER_C2H2_1"/>
    <property type="match status" value="1"/>
</dbReference>
<dbReference type="GO" id="GO:0008270">
    <property type="term" value="F:zinc ion binding"/>
    <property type="evidence" value="ECO:0007669"/>
    <property type="project" value="UniProtKB-KW"/>
</dbReference>
<feature type="compositionally biased region" description="Polar residues" evidence="3">
    <location>
        <begin position="212"/>
        <end position="227"/>
    </location>
</feature>
<reference evidence="5" key="1">
    <citation type="submission" date="2021-03" db="EMBL/GenBank/DDBJ databases">
        <authorList>
            <person name="Bekaert M."/>
        </authorList>
    </citation>
    <scope>NUCLEOTIDE SEQUENCE</scope>
</reference>
<keyword evidence="2" id="KW-0175">Coiled coil</keyword>
<keyword evidence="1" id="KW-0862">Zinc</keyword>
<evidence type="ECO:0000259" key="4">
    <source>
        <dbReference type="PROSITE" id="PS50157"/>
    </source>
</evidence>
<keyword evidence="1" id="KW-0479">Metal-binding</keyword>
<evidence type="ECO:0000313" key="6">
    <source>
        <dbReference type="Proteomes" id="UP000683360"/>
    </source>
</evidence>
<dbReference type="InterPro" id="IPR013087">
    <property type="entry name" value="Znf_C2H2_type"/>
</dbReference>
<evidence type="ECO:0000256" key="3">
    <source>
        <dbReference type="SAM" id="MobiDB-lite"/>
    </source>
</evidence>
<keyword evidence="1" id="KW-0863">Zinc-finger</keyword>
<feature type="domain" description="C2H2-type" evidence="4">
    <location>
        <begin position="109"/>
        <end position="131"/>
    </location>
</feature>
<dbReference type="Proteomes" id="UP000683360">
    <property type="component" value="Unassembled WGS sequence"/>
</dbReference>
<feature type="coiled-coil region" evidence="2">
    <location>
        <begin position="19"/>
        <end position="46"/>
    </location>
</feature>
<dbReference type="AlphaFoldDB" id="A0A8S3RHC3"/>
<proteinExistence type="predicted"/>
<dbReference type="PROSITE" id="PS50157">
    <property type="entry name" value="ZINC_FINGER_C2H2_2"/>
    <property type="match status" value="1"/>
</dbReference>
<accession>A0A8S3RHC3</accession>
<keyword evidence="6" id="KW-1185">Reference proteome</keyword>
<feature type="region of interest" description="Disordered" evidence="3">
    <location>
        <begin position="149"/>
        <end position="227"/>
    </location>
</feature>
<comment type="caution">
    <text evidence="5">The sequence shown here is derived from an EMBL/GenBank/DDBJ whole genome shotgun (WGS) entry which is preliminary data.</text>
</comment>